<dbReference type="AlphaFoldDB" id="A0A2U1JQ14"/>
<comment type="caution">
    <text evidence="1">The sequence shown here is derived from an EMBL/GenBank/DDBJ whole genome shotgun (WGS) entry which is preliminary data.</text>
</comment>
<reference evidence="1 2" key="1">
    <citation type="submission" date="2018-04" db="EMBL/GenBank/DDBJ databases">
        <title>Flavobacterium sp. nov., isolated from glacier ice.</title>
        <authorList>
            <person name="Liu Q."/>
            <person name="Xin Y.-H."/>
        </authorList>
    </citation>
    <scope>NUCLEOTIDE SEQUENCE [LARGE SCALE GENOMIC DNA]</scope>
    <source>
        <strain evidence="1 2">RB1R5</strain>
    </source>
</reference>
<dbReference type="OrthoDB" id="1361437at2"/>
<evidence type="ECO:0000313" key="1">
    <source>
        <dbReference type="EMBL" id="PWA07266.1"/>
    </source>
</evidence>
<dbReference type="PROSITE" id="PS51257">
    <property type="entry name" value="PROKAR_LIPOPROTEIN"/>
    <property type="match status" value="1"/>
</dbReference>
<gene>
    <name evidence="1" type="ORF">DB895_00650</name>
</gene>
<dbReference type="EMBL" id="QCZI01000001">
    <property type="protein sequence ID" value="PWA07266.1"/>
    <property type="molecule type" value="Genomic_DNA"/>
</dbReference>
<protein>
    <recommendedName>
        <fullName evidence="3">Lipocalin-like domain-containing protein</fullName>
    </recommendedName>
</protein>
<organism evidence="1 2">
    <name type="scientific">Flavobacterium psychrotolerans</name>
    <dbReference type="NCBI Taxonomy" id="2169410"/>
    <lineage>
        <taxon>Bacteria</taxon>
        <taxon>Pseudomonadati</taxon>
        <taxon>Bacteroidota</taxon>
        <taxon>Flavobacteriia</taxon>
        <taxon>Flavobacteriales</taxon>
        <taxon>Flavobacteriaceae</taxon>
        <taxon>Flavobacterium</taxon>
    </lineage>
</organism>
<dbReference type="RefSeq" id="WP_116723413.1">
    <property type="nucleotide sequence ID" value="NZ_QCZI01000001.1"/>
</dbReference>
<evidence type="ECO:0008006" key="3">
    <source>
        <dbReference type="Google" id="ProtNLM"/>
    </source>
</evidence>
<dbReference type="Proteomes" id="UP000245449">
    <property type="component" value="Unassembled WGS sequence"/>
</dbReference>
<proteinExistence type="predicted"/>
<sequence length="128" mass="14757">MKNKLLFILFFAILSCSKNKILKTELNKIQIIPSGEWISSVDSASGLSIRKDRMAFYNNNKFNSEDIAKYRIIDSIEMDDNNKKILGTYLIADGIDDTIVYKITNRNNKSISIELKNGRIDEFKLEEK</sequence>
<name>A0A2U1JQ14_9FLAO</name>
<evidence type="ECO:0000313" key="2">
    <source>
        <dbReference type="Proteomes" id="UP000245449"/>
    </source>
</evidence>
<keyword evidence="2" id="KW-1185">Reference proteome</keyword>
<accession>A0A2U1JQ14</accession>